<keyword evidence="2" id="KW-0677">Repeat</keyword>
<feature type="repeat" description="ANK" evidence="6">
    <location>
        <begin position="438"/>
        <end position="470"/>
    </location>
</feature>
<dbReference type="InterPro" id="IPR025605">
    <property type="entry name" value="OST-HTH/LOTUS_dom"/>
</dbReference>
<evidence type="ECO:0000256" key="7">
    <source>
        <dbReference type="PROSITE-ProRule" id="PRU00176"/>
    </source>
</evidence>
<evidence type="ECO:0000256" key="3">
    <source>
        <dbReference type="ARBA" id="ARBA00022771"/>
    </source>
</evidence>
<dbReference type="GO" id="GO:0008270">
    <property type="term" value="F:zinc ion binding"/>
    <property type="evidence" value="ECO:0007669"/>
    <property type="project" value="UniProtKB-KW"/>
</dbReference>
<accession>A0AAV7HBB0</accession>
<dbReference type="SUPFAM" id="SSF48403">
    <property type="entry name" value="Ankyrin repeat"/>
    <property type="match status" value="1"/>
</dbReference>
<keyword evidence="3 8" id="KW-0863">Zinc-finger</keyword>
<comment type="caution">
    <text evidence="12">The sequence shown here is derived from an EMBL/GenBank/DDBJ whole genome shotgun (WGS) entry which is preliminary data.</text>
</comment>
<dbReference type="SMART" id="SM00360">
    <property type="entry name" value="RRM"/>
    <property type="match status" value="1"/>
</dbReference>
<evidence type="ECO:0000259" key="11">
    <source>
        <dbReference type="PROSITE" id="PS51644"/>
    </source>
</evidence>
<dbReference type="GO" id="GO:0010468">
    <property type="term" value="P:regulation of gene expression"/>
    <property type="evidence" value="ECO:0007669"/>
    <property type="project" value="UniProtKB-ARBA"/>
</dbReference>
<dbReference type="SUPFAM" id="SSF54928">
    <property type="entry name" value="RNA-binding domain, RBD"/>
    <property type="match status" value="1"/>
</dbReference>
<dbReference type="PROSITE" id="PS50297">
    <property type="entry name" value="ANK_REP_REGION"/>
    <property type="match status" value="1"/>
</dbReference>
<dbReference type="AlphaFoldDB" id="A0AAV7HBB0"/>
<dbReference type="InterPro" id="IPR036770">
    <property type="entry name" value="Ankyrin_rpt-contain_sf"/>
</dbReference>
<keyword evidence="5 6" id="KW-0040">ANK repeat</keyword>
<evidence type="ECO:0000256" key="6">
    <source>
        <dbReference type="PROSITE-ProRule" id="PRU00023"/>
    </source>
</evidence>
<dbReference type="InterPro" id="IPR000571">
    <property type="entry name" value="Znf_CCCH"/>
</dbReference>
<dbReference type="GO" id="GO:0003723">
    <property type="term" value="F:RNA binding"/>
    <property type="evidence" value="ECO:0007669"/>
    <property type="project" value="UniProtKB-UniRule"/>
</dbReference>
<dbReference type="PROSITE" id="PS50102">
    <property type="entry name" value="RRM"/>
    <property type="match status" value="1"/>
</dbReference>
<evidence type="ECO:0000259" key="9">
    <source>
        <dbReference type="PROSITE" id="PS50102"/>
    </source>
</evidence>
<dbReference type="InterPro" id="IPR012677">
    <property type="entry name" value="Nucleotide-bd_a/b_plait_sf"/>
</dbReference>
<dbReference type="CDD" id="cd08824">
    <property type="entry name" value="LOTUS"/>
    <property type="match status" value="1"/>
</dbReference>
<dbReference type="Gene3D" id="3.30.420.610">
    <property type="entry name" value="LOTUS domain-like"/>
    <property type="match status" value="1"/>
</dbReference>
<dbReference type="InterPro" id="IPR000504">
    <property type="entry name" value="RRM_dom"/>
</dbReference>
<keyword evidence="7" id="KW-0694">RNA-binding</keyword>
<feature type="zinc finger region" description="C3H1-type" evidence="8">
    <location>
        <begin position="543"/>
        <end position="571"/>
    </location>
</feature>
<name>A0AAV7HBB0_DENCH</name>
<dbReference type="PROSITE" id="PS50103">
    <property type="entry name" value="ZF_C3H1"/>
    <property type="match status" value="1"/>
</dbReference>
<keyword evidence="4 8" id="KW-0862">Zinc</keyword>
<evidence type="ECO:0000256" key="5">
    <source>
        <dbReference type="ARBA" id="ARBA00023043"/>
    </source>
</evidence>
<evidence type="ECO:0000259" key="10">
    <source>
        <dbReference type="PROSITE" id="PS50103"/>
    </source>
</evidence>
<dbReference type="InterPro" id="IPR035979">
    <property type="entry name" value="RBD_domain_sf"/>
</dbReference>
<evidence type="ECO:0000256" key="8">
    <source>
        <dbReference type="PROSITE-ProRule" id="PRU00723"/>
    </source>
</evidence>
<dbReference type="InterPro" id="IPR036855">
    <property type="entry name" value="Znf_CCCH_sf"/>
</dbReference>
<gene>
    <name evidence="12" type="ORF">IEQ34_006009</name>
</gene>
<dbReference type="Pfam" id="PF00076">
    <property type="entry name" value="RRM_1"/>
    <property type="match status" value="1"/>
</dbReference>
<protein>
    <submittedName>
        <fullName evidence="12">Uncharacterized protein</fullName>
    </submittedName>
</protein>
<organism evidence="12 13">
    <name type="scientific">Dendrobium chrysotoxum</name>
    <name type="common">Orchid</name>
    <dbReference type="NCBI Taxonomy" id="161865"/>
    <lineage>
        <taxon>Eukaryota</taxon>
        <taxon>Viridiplantae</taxon>
        <taxon>Streptophyta</taxon>
        <taxon>Embryophyta</taxon>
        <taxon>Tracheophyta</taxon>
        <taxon>Spermatophyta</taxon>
        <taxon>Magnoliopsida</taxon>
        <taxon>Liliopsida</taxon>
        <taxon>Asparagales</taxon>
        <taxon>Orchidaceae</taxon>
        <taxon>Epidendroideae</taxon>
        <taxon>Malaxideae</taxon>
        <taxon>Dendrobiinae</taxon>
        <taxon>Dendrobium</taxon>
    </lineage>
</organism>
<dbReference type="Gene3D" id="1.25.40.20">
    <property type="entry name" value="Ankyrin repeat-containing domain"/>
    <property type="match status" value="2"/>
</dbReference>
<feature type="domain" description="C3H1-type" evidence="10">
    <location>
        <begin position="543"/>
        <end position="571"/>
    </location>
</feature>
<evidence type="ECO:0000256" key="2">
    <source>
        <dbReference type="ARBA" id="ARBA00022737"/>
    </source>
</evidence>
<feature type="domain" description="RRM" evidence="9">
    <location>
        <begin position="603"/>
        <end position="683"/>
    </location>
</feature>
<dbReference type="PANTHER" id="PTHR24203:SF86">
    <property type="entry name" value="PROTEASOME 26S SUBUNIT, NON-ATPASE 10"/>
    <property type="match status" value="1"/>
</dbReference>
<evidence type="ECO:0000313" key="13">
    <source>
        <dbReference type="Proteomes" id="UP000775213"/>
    </source>
</evidence>
<evidence type="ECO:0000256" key="1">
    <source>
        <dbReference type="ARBA" id="ARBA00022723"/>
    </source>
</evidence>
<dbReference type="Gene3D" id="3.30.70.330">
    <property type="match status" value="1"/>
</dbReference>
<dbReference type="SMART" id="SM00248">
    <property type="entry name" value="ANK"/>
    <property type="match status" value="6"/>
</dbReference>
<dbReference type="Pfam" id="PF12796">
    <property type="entry name" value="Ank_2"/>
    <property type="match status" value="2"/>
</dbReference>
<evidence type="ECO:0000313" key="12">
    <source>
        <dbReference type="EMBL" id="KAH0465906.1"/>
    </source>
</evidence>
<evidence type="ECO:0000256" key="4">
    <source>
        <dbReference type="ARBA" id="ARBA00022833"/>
    </source>
</evidence>
<dbReference type="EMBL" id="JAGFBR010000006">
    <property type="protein sequence ID" value="KAH0465906.1"/>
    <property type="molecule type" value="Genomic_DNA"/>
</dbReference>
<dbReference type="PROSITE" id="PS51644">
    <property type="entry name" value="HTH_OST"/>
    <property type="match status" value="1"/>
</dbReference>
<dbReference type="PANTHER" id="PTHR24203">
    <property type="entry name" value="ANKYRIN REPEAT FAMILY PROTEIN"/>
    <property type="match status" value="1"/>
</dbReference>
<feature type="domain" description="HTH OST-type" evidence="11">
    <location>
        <begin position="734"/>
        <end position="812"/>
    </location>
</feature>
<sequence>MIRLCNFLEKCSDLCASHFGNLLHDPQDELLKAEGNDNLPLHGHQIVSLIRENEFSEFQAEEALQLGNLERRLAEMVWQDDSSGFISLLKHSPDHALESPCSNEDDVLDPGGAASLLQLACKLDSVKCAQVLIEGQTGMVVNINEMDGFGRSPLHTAAEMLSAKCIDLLLRNHARTDLRSNDGDALLALEISLASQRTHVSWSPDESVEELLASLKEMDLTAITLLAEATKYLTELSCMIAVEGRVVELASLLVAADELTGPTSVHGKNSLSAKKNETMYELVLEESLNLLEMAKGEHWTSTHGIYEKRQALLSQIELLHLFGVASMISWGNKKDLAVLLRAAQAGDELLVEVLIRKNLDANDTNEDGNSSLHCYLKGDASSQDPRILRCLLKCGARVNQLNKLGLTPIHLASFKGNYESLQIMLLHAPECVDILSVTNETPLFFAVKSNSANCVKLLLQLGANRDALNLRKQRPVDLASSEDMRVILRTVYPKTLGGTHPSQEDDASFLSDEEHSEGMFHGFLELKADLAKLPNKIDSKEVDTKTGICRYFNSPNGCGRGSKCYYSHGEEAQRLEKSGLVEHNPRLLTCIKKPTSLKDELQRKIFIGGLPPSVDSDDLKKLFEEEFGPVDDAVVIGTKVGSRVLSKGFGFLTFKQEDTMKRAVEAHFITLSGKIIEIKSALPKCQMETSSSLSDQELFKEDPDEANGRMASCGDSNDQHVIKIGELPPWLVRFKKWFPVYLNKTCRRLGEGEWYPLSSLKGDFRATCGMELDHESIGFLKLSDFLRSLPGICKIHVISTGNGSPTHMVLRPFYSLSSNQSQQSKHASCVVPHFSSTKFPSPAHSSSIFEISNSPVFSDESILHENVCVLNAGSMQRSSNHGRWEHKPWLVANPLRLGNRFSEYNQWRSAGLFEQPRFLKEIAAGDSTQQPFSFFVHQWDSGLIARGDCIICKNSPGLFIVSPYLHKVCHSCMKEFFSSFTSGSYYGGLQLWKPTIFYEEFPSLLEAAYQATAVHHFPSHTQTKLSMKNVNFVSS</sequence>
<dbReference type="InterPro" id="IPR002110">
    <property type="entry name" value="Ankyrin_rpt"/>
</dbReference>
<dbReference type="Proteomes" id="UP000775213">
    <property type="component" value="Unassembled WGS sequence"/>
</dbReference>
<reference evidence="12 13" key="1">
    <citation type="journal article" date="2021" name="Hortic Res">
        <title>Chromosome-scale assembly of the Dendrobium chrysotoxum genome enhances the understanding of orchid evolution.</title>
        <authorList>
            <person name="Zhang Y."/>
            <person name="Zhang G.Q."/>
            <person name="Zhang D."/>
            <person name="Liu X.D."/>
            <person name="Xu X.Y."/>
            <person name="Sun W.H."/>
            <person name="Yu X."/>
            <person name="Zhu X."/>
            <person name="Wang Z.W."/>
            <person name="Zhao X."/>
            <person name="Zhong W.Y."/>
            <person name="Chen H."/>
            <person name="Yin W.L."/>
            <person name="Huang T."/>
            <person name="Niu S.C."/>
            <person name="Liu Z.J."/>
        </authorList>
    </citation>
    <scope>NUCLEOTIDE SEQUENCE [LARGE SCALE GENOMIC DNA]</scope>
    <source>
        <strain evidence="12">Lindl</strain>
    </source>
</reference>
<dbReference type="InterPro" id="IPR041966">
    <property type="entry name" value="LOTUS-like"/>
</dbReference>
<dbReference type="SUPFAM" id="SSF90229">
    <property type="entry name" value="CCCH zinc finger"/>
    <property type="match status" value="1"/>
</dbReference>
<keyword evidence="13" id="KW-1185">Reference proteome</keyword>
<feature type="repeat" description="ANK" evidence="6">
    <location>
        <begin position="149"/>
        <end position="181"/>
    </location>
</feature>
<dbReference type="Pfam" id="PF12872">
    <property type="entry name" value="OST-HTH"/>
    <property type="match status" value="1"/>
</dbReference>
<proteinExistence type="predicted"/>
<keyword evidence="1 8" id="KW-0479">Metal-binding</keyword>
<dbReference type="PROSITE" id="PS50088">
    <property type="entry name" value="ANK_REPEAT"/>
    <property type="match status" value="2"/>
</dbReference>